<gene>
    <name evidence="1" type="ORF">ENP47_08620</name>
</gene>
<evidence type="ECO:0000313" key="1">
    <source>
        <dbReference type="EMBL" id="HEF65644.1"/>
    </source>
</evidence>
<accession>A0A7C1JL13</accession>
<dbReference type="EMBL" id="DSJL01000011">
    <property type="protein sequence ID" value="HEF65644.1"/>
    <property type="molecule type" value="Genomic_DNA"/>
</dbReference>
<reference evidence="1" key="1">
    <citation type="journal article" date="2020" name="mSystems">
        <title>Genome- and Community-Level Interaction Insights into Carbon Utilization and Element Cycling Functions of Hydrothermarchaeota in Hydrothermal Sediment.</title>
        <authorList>
            <person name="Zhou Z."/>
            <person name="Liu Y."/>
            <person name="Xu W."/>
            <person name="Pan J."/>
            <person name="Luo Z.H."/>
            <person name="Li M."/>
        </authorList>
    </citation>
    <scope>NUCLEOTIDE SEQUENCE [LARGE SCALE GENOMIC DNA]</scope>
    <source>
        <strain evidence="1">SpSt-222</strain>
    </source>
</reference>
<organism evidence="1">
    <name type="scientific">Thermomicrobium roseum</name>
    <dbReference type="NCBI Taxonomy" id="500"/>
    <lineage>
        <taxon>Bacteria</taxon>
        <taxon>Pseudomonadati</taxon>
        <taxon>Thermomicrobiota</taxon>
        <taxon>Thermomicrobia</taxon>
        <taxon>Thermomicrobiales</taxon>
        <taxon>Thermomicrobiaceae</taxon>
        <taxon>Thermomicrobium</taxon>
    </lineage>
</organism>
<protein>
    <submittedName>
        <fullName evidence="1">Uncharacterized protein</fullName>
    </submittedName>
</protein>
<sequence>MTGFKALTPRPEEQAEQMWLEELGFTPEQIARLRELRDMYPYIEYMDSRKQWNRLRFVKWLYSRGAIPR</sequence>
<comment type="caution">
    <text evidence="1">The sequence shown here is derived from an EMBL/GenBank/DDBJ whole genome shotgun (WGS) entry which is preliminary data.</text>
</comment>
<dbReference type="AlphaFoldDB" id="A0A7C1JL13"/>
<proteinExistence type="predicted"/>
<name>A0A7C1JL13_THERO</name>